<dbReference type="InterPro" id="IPR015915">
    <property type="entry name" value="Kelch-typ_b-propeller"/>
</dbReference>
<dbReference type="CDD" id="cd08586">
    <property type="entry name" value="PI-PLCc_BcPLC_like"/>
    <property type="match status" value="1"/>
</dbReference>
<comment type="caution">
    <text evidence="3">The sequence shown here is derived from an EMBL/GenBank/DDBJ whole genome shotgun (WGS) entry which is preliminary data.</text>
</comment>
<dbReference type="Gene3D" id="3.20.20.190">
    <property type="entry name" value="Phosphatidylinositol (PI) phosphodiesterase"/>
    <property type="match status" value="1"/>
</dbReference>
<dbReference type="InterPro" id="IPR017946">
    <property type="entry name" value="PLC-like_Pdiesterase_TIM-brl"/>
</dbReference>
<reference evidence="3" key="1">
    <citation type="submission" date="2023-06" db="EMBL/GenBank/DDBJ databases">
        <title>Genome-scale phylogeny and comparative genomics of the fungal order Sordariales.</title>
        <authorList>
            <consortium name="Lawrence Berkeley National Laboratory"/>
            <person name="Hensen N."/>
            <person name="Bonometti L."/>
            <person name="Westerberg I."/>
            <person name="Brannstrom I.O."/>
            <person name="Guillou S."/>
            <person name="Cros-Aarteil S."/>
            <person name="Calhoun S."/>
            <person name="Haridas S."/>
            <person name="Kuo A."/>
            <person name="Mondo S."/>
            <person name="Pangilinan J."/>
            <person name="Riley R."/>
            <person name="Labutti K."/>
            <person name="Andreopoulos B."/>
            <person name="Lipzen A."/>
            <person name="Chen C."/>
            <person name="Yanf M."/>
            <person name="Daum C."/>
            <person name="Ng V."/>
            <person name="Clum A."/>
            <person name="Steindorff A."/>
            <person name="Ohm R."/>
            <person name="Martin F."/>
            <person name="Silar P."/>
            <person name="Natvig D."/>
            <person name="Lalanne C."/>
            <person name="Gautier V."/>
            <person name="Ament-Velasquez S.L."/>
            <person name="Kruys A."/>
            <person name="Hutchinson M.I."/>
            <person name="Powell A.J."/>
            <person name="Barry K."/>
            <person name="Miller A.N."/>
            <person name="Grigoriev I.V."/>
            <person name="Debuchy R."/>
            <person name="Gladieux P."/>
            <person name="Thoren M.H."/>
            <person name="Johannesson H."/>
        </authorList>
    </citation>
    <scope>NUCLEOTIDE SEQUENCE</scope>
    <source>
        <strain evidence="3">SMH2532-1</strain>
    </source>
</reference>
<dbReference type="SMART" id="SM00148">
    <property type="entry name" value="PLCXc"/>
    <property type="match status" value="1"/>
</dbReference>
<dbReference type="GO" id="GO:0008081">
    <property type="term" value="F:phosphoric diester hydrolase activity"/>
    <property type="evidence" value="ECO:0007669"/>
    <property type="project" value="InterPro"/>
</dbReference>
<proteinExistence type="predicted"/>
<dbReference type="SUPFAM" id="SSF51695">
    <property type="entry name" value="PLC-like phosphodiesterases"/>
    <property type="match status" value="1"/>
</dbReference>
<dbReference type="Pfam" id="PF26146">
    <property type="entry name" value="PI-PLC_X"/>
    <property type="match status" value="1"/>
</dbReference>
<protein>
    <submittedName>
        <fullName evidence="3">Phosphatidylinositol-specific phospholipase</fullName>
    </submittedName>
</protein>
<evidence type="ECO:0000256" key="1">
    <source>
        <dbReference type="SAM" id="MobiDB-lite"/>
    </source>
</evidence>
<dbReference type="EMBL" id="JAULSV010000005">
    <property type="protein sequence ID" value="KAK0643453.1"/>
    <property type="molecule type" value="Genomic_DNA"/>
</dbReference>
<dbReference type="GO" id="GO:0006629">
    <property type="term" value="P:lipid metabolic process"/>
    <property type="evidence" value="ECO:0007669"/>
    <property type="project" value="InterPro"/>
</dbReference>
<keyword evidence="4" id="KW-1185">Reference proteome</keyword>
<dbReference type="PROSITE" id="PS50007">
    <property type="entry name" value="PIPLC_X_DOMAIN"/>
    <property type="match status" value="1"/>
</dbReference>
<name>A0AA39Y003_9PEZI</name>
<dbReference type="InterPro" id="IPR051057">
    <property type="entry name" value="PI-PLC_domain"/>
</dbReference>
<evidence type="ECO:0000313" key="4">
    <source>
        <dbReference type="Proteomes" id="UP001174936"/>
    </source>
</evidence>
<feature type="domain" description="Phosphatidylinositol-specific phospholipase C X" evidence="2">
    <location>
        <begin position="320"/>
        <end position="463"/>
    </location>
</feature>
<feature type="region of interest" description="Disordered" evidence="1">
    <location>
        <begin position="531"/>
        <end position="555"/>
    </location>
</feature>
<dbReference type="PANTHER" id="PTHR13593:SF148">
    <property type="entry name" value="PHOSPHATIDYLINOSITOL-SPECIFIC PHOSPHOLIPASE C X DOMAIN-CONTAINING PROTEIN"/>
    <property type="match status" value="1"/>
</dbReference>
<dbReference type="Gene3D" id="2.120.10.80">
    <property type="entry name" value="Kelch-type beta propeller"/>
    <property type="match status" value="1"/>
</dbReference>
<sequence>MSWLPHGPSDSGLVQTSHYGQSKTAPAVAAYRGELWCLWADLDGNSWYAVTSEEEGKNGEFGERKAFPQPGLPVMANLDGHLHAVIVLGTGEMAHFIYDEESSAWACLGTVPGAITRSSPCVATFHDKLFIGFVRDGNLQCVAWANSTSSPSSASNPNGTWSEPSTVFGGEWKFGGIPALFAFRGALYLLCGADSDPREILGFSCDYIESSWSECQRISQGRPPRGVSATSYGDKAFLTYVKDSSDNDTHTVCVAPFADDQWQPHEVVSSQTTADPPQLCVLNGRIHCIFVDNTPTRDLRWYSRPLLNYSLSSWMSSIPDTTPLSRVTIPGTHDSCARSNIPFVRTQYLSITQQLRLGIRFLDLRLRLHSNSQLFCYHGGVPLNLPRRLPFTSVMTEVFNFLATNPTETILISINNDDPTPPDPQPFYAAVSATIASTPSLWHTSNTTPTLGAVRGRAVLLRRYLSDPSIPSTHQEGLDLTPWINDSPSFTIVTPSNVHIHIQDKWRFSQRISLSDLVASKSTYIQQLMVKAAGTATPPSTPPSSPLPDRDRDEEDRDELDDWYINFCSAVGDPTESGEIAEAKWIAVGAYSEWKRRWVSGINTLTREFLAEAQFEKGRVRLGIVNLDYPELPEGNDLVSRLIELNF</sequence>
<dbReference type="SUPFAM" id="SSF89372">
    <property type="entry name" value="Fucose-specific lectin"/>
    <property type="match status" value="1"/>
</dbReference>
<dbReference type="Proteomes" id="UP001174936">
    <property type="component" value="Unassembled WGS sequence"/>
</dbReference>
<dbReference type="PANTHER" id="PTHR13593">
    <property type="match status" value="1"/>
</dbReference>
<dbReference type="AlphaFoldDB" id="A0AA39Y003"/>
<gene>
    <name evidence="3" type="ORF">B0T16DRAFT_331789</name>
</gene>
<evidence type="ECO:0000313" key="3">
    <source>
        <dbReference type="EMBL" id="KAK0643453.1"/>
    </source>
</evidence>
<dbReference type="InterPro" id="IPR000909">
    <property type="entry name" value="PLipase_C_PInositol-sp_X_dom"/>
</dbReference>
<accession>A0AA39Y003</accession>
<organism evidence="3 4">
    <name type="scientific">Cercophora newfieldiana</name>
    <dbReference type="NCBI Taxonomy" id="92897"/>
    <lineage>
        <taxon>Eukaryota</taxon>
        <taxon>Fungi</taxon>
        <taxon>Dikarya</taxon>
        <taxon>Ascomycota</taxon>
        <taxon>Pezizomycotina</taxon>
        <taxon>Sordariomycetes</taxon>
        <taxon>Sordariomycetidae</taxon>
        <taxon>Sordariales</taxon>
        <taxon>Lasiosphaeriaceae</taxon>
        <taxon>Cercophora</taxon>
    </lineage>
</organism>
<evidence type="ECO:0000259" key="2">
    <source>
        <dbReference type="SMART" id="SM00148"/>
    </source>
</evidence>